<dbReference type="EC" id="1.-.-.-" evidence="7"/>
<keyword evidence="4" id="KW-0503">Monooxygenase</keyword>
<evidence type="ECO:0000256" key="2">
    <source>
        <dbReference type="ARBA" id="ARBA00022643"/>
    </source>
</evidence>
<evidence type="ECO:0000256" key="4">
    <source>
        <dbReference type="ARBA" id="ARBA00023033"/>
    </source>
</evidence>
<organism evidence="7 8">
    <name type="scientific">Rhizobium puerariae</name>
    <dbReference type="NCBI Taxonomy" id="1585791"/>
    <lineage>
        <taxon>Bacteria</taxon>
        <taxon>Pseudomonadati</taxon>
        <taxon>Pseudomonadota</taxon>
        <taxon>Alphaproteobacteria</taxon>
        <taxon>Hyphomicrobiales</taxon>
        <taxon>Rhizobiaceae</taxon>
        <taxon>Rhizobium/Agrobacterium group</taxon>
        <taxon>Rhizobium</taxon>
    </lineage>
</organism>
<dbReference type="PANTHER" id="PTHR30011">
    <property type="entry name" value="ALKANESULFONATE MONOOXYGENASE-RELATED"/>
    <property type="match status" value="1"/>
</dbReference>
<dbReference type="EMBL" id="JBHMAA010000011">
    <property type="protein sequence ID" value="MFB9949228.1"/>
    <property type="molecule type" value="Genomic_DNA"/>
</dbReference>
<dbReference type="SUPFAM" id="SSF51679">
    <property type="entry name" value="Bacterial luciferase-like"/>
    <property type="match status" value="1"/>
</dbReference>
<evidence type="ECO:0000256" key="1">
    <source>
        <dbReference type="ARBA" id="ARBA00022630"/>
    </source>
</evidence>
<dbReference type="NCBIfam" id="TIGR03860">
    <property type="entry name" value="FMN_nitrolo"/>
    <property type="match status" value="1"/>
</dbReference>
<evidence type="ECO:0000313" key="8">
    <source>
        <dbReference type="Proteomes" id="UP001589692"/>
    </source>
</evidence>
<dbReference type="CDD" id="cd01095">
    <property type="entry name" value="Nitrilotriacetate_monoxgenase"/>
    <property type="match status" value="1"/>
</dbReference>
<name>A0ABV6AHP4_9HYPH</name>
<keyword evidence="3 7" id="KW-0560">Oxidoreductase</keyword>
<keyword evidence="8" id="KW-1185">Reference proteome</keyword>
<dbReference type="Proteomes" id="UP001589692">
    <property type="component" value="Unassembled WGS sequence"/>
</dbReference>
<gene>
    <name evidence="7" type="ORF">ACFFP0_10235</name>
</gene>
<dbReference type="PIRSF" id="PIRSF000337">
    <property type="entry name" value="NTA_MOA"/>
    <property type="match status" value="1"/>
</dbReference>
<comment type="caution">
    <text evidence="7">The sequence shown here is derived from an EMBL/GenBank/DDBJ whole genome shotgun (WGS) entry which is preliminary data.</text>
</comment>
<dbReference type="Gene3D" id="3.20.20.30">
    <property type="entry name" value="Luciferase-like domain"/>
    <property type="match status" value="1"/>
</dbReference>
<dbReference type="InterPro" id="IPR051260">
    <property type="entry name" value="Diverse_substr_monoxygenases"/>
</dbReference>
<evidence type="ECO:0000313" key="7">
    <source>
        <dbReference type="EMBL" id="MFB9949228.1"/>
    </source>
</evidence>
<proteinExistence type="inferred from homology"/>
<evidence type="ECO:0000256" key="3">
    <source>
        <dbReference type="ARBA" id="ARBA00023002"/>
    </source>
</evidence>
<feature type="domain" description="Luciferase-like" evidence="6">
    <location>
        <begin position="39"/>
        <end position="401"/>
    </location>
</feature>
<protein>
    <submittedName>
        <fullName evidence="7">LLM class flavin-dependent oxidoreductase</fullName>
        <ecNumber evidence="7">1.-.-.-</ecNumber>
    </submittedName>
</protein>
<accession>A0ABV6AHP4</accession>
<keyword evidence="2" id="KW-0288">FMN</keyword>
<comment type="similarity">
    <text evidence="5">Belongs to the NtaA/SnaA/DszA monooxygenase family.</text>
</comment>
<dbReference type="GO" id="GO:0016491">
    <property type="term" value="F:oxidoreductase activity"/>
    <property type="evidence" value="ECO:0007669"/>
    <property type="project" value="UniProtKB-KW"/>
</dbReference>
<reference evidence="7 8" key="1">
    <citation type="submission" date="2024-09" db="EMBL/GenBank/DDBJ databases">
        <authorList>
            <person name="Sun Q."/>
            <person name="Mori K."/>
        </authorList>
    </citation>
    <scope>NUCLEOTIDE SEQUENCE [LARGE SCALE GENOMIC DNA]</scope>
    <source>
        <strain evidence="7 8">TBRC 4938</strain>
    </source>
</reference>
<dbReference type="Pfam" id="PF00296">
    <property type="entry name" value="Bac_luciferase"/>
    <property type="match status" value="1"/>
</dbReference>
<dbReference type="InterPro" id="IPR011251">
    <property type="entry name" value="Luciferase-like_dom"/>
</dbReference>
<dbReference type="RefSeq" id="WP_377259967.1">
    <property type="nucleotide sequence ID" value="NZ_JBHMAA010000011.1"/>
</dbReference>
<dbReference type="InterPro" id="IPR036661">
    <property type="entry name" value="Luciferase-like_sf"/>
</dbReference>
<dbReference type="InterPro" id="IPR016215">
    <property type="entry name" value="NTA_MOA"/>
</dbReference>
<sequence>MTSNQVGAAPGDAGPDGRMRLSLAIRGVGYHPAAWRLPGTDPAAEQRLQHYAEVARIAERGKFDMIFFADTVAIRESALEPDTLARNSTLARIEPLMILAGVASQTSRIGLAATASTTYNTPYQIARHFGSLDLISNGRACWNLVTSWSDAEARNFGLDVNASYGDRYDRAREFVGVVTRLWNSWEDDAFLFDKQGGLFHDPAKLHTLDHEGRYYKVKGPLNVPPSPQGRPVICEAGASEAGQELAAYSADVVYAIAQTEEAAGRFYRSVKARLPKYGRSASDVKIMPGISPIVGKTEAEARAKFRALQDLIDPRLGLSLIAPYVGDLSGYPVDSPIPDVAMQGSTLETMRKLMKEIAAGRELTIRALYEHVAAGRGHWTLVGSAEYIADQLEAWFRAGVADGFNIVAAHLPGVIEDFVELVVPILQERGLFRRDYEGETLRENLGLRKPVGLVAG</sequence>
<evidence type="ECO:0000256" key="5">
    <source>
        <dbReference type="ARBA" id="ARBA00033748"/>
    </source>
</evidence>
<evidence type="ECO:0000259" key="6">
    <source>
        <dbReference type="Pfam" id="PF00296"/>
    </source>
</evidence>
<dbReference type="PANTHER" id="PTHR30011:SF16">
    <property type="entry name" value="C2H2 FINGER DOMAIN TRANSCRIPTION FACTOR (EUROFUNG)-RELATED"/>
    <property type="match status" value="1"/>
</dbReference>
<keyword evidence="1" id="KW-0285">Flavoprotein</keyword>